<dbReference type="EC" id="2.7.12.2" evidence="6"/>
<dbReference type="Gene3D" id="1.10.510.10">
    <property type="entry name" value="Transferase(Phosphotransferase) domain 1"/>
    <property type="match status" value="1"/>
</dbReference>
<dbReference type="InterPro" id="IPR017441">
    <property type="entry name" value="Protein_kinase_ATP_BS"/>
</dbReference>
<gene>
    <name evidence="9" type="ORF">MIND_00907600</name>
</gene>
<evidence type="ECO:0000256" key="4">
    <source>
        <dbReference type="ARBA" id="ARBA00022840"/>
    </source>
</evidence>
<accession>A0A8H6W2A8</accession>
<dbReference type="InterPro" id="IPR000719">
    <property type="entry name" value="Prot_kinase_dom"/>
</dbReference>
<dbReference type="PROSITE" id="PS00107">
    <property type="entry name" value="PROTEIN_KINASE_ATP"/>
    <property type="match status" value="1"/>
</dbReference>
<protein>
    <recommendedName>
        <fullName evidence="6">mitogen-activated protein kinase kinase</fullName>
        <ecNumber evidence="6">2.7.12.2</ecNumber>
    </recommendedName>
</protein>
<dbReference type="OrthoDB" id="541276at2759"/>
<evidence type="ECO:0000313" key="9">
    <source>
        <dbReference type="EMBL" id="KAF7296769.1"/>
    </source>
</evidence>
<evidence type="ECO:0000256" key="3">
    <source>
        <dbReference type="ARBA" id="ARBA00022777"/>
    </source>
</evidence>
<sequence>MPCPQALRNLTGTVIDGNLELVSVLGEGSYGMVYQARVTDAPNQYLAVKCMWRSRRRTPQARLQAKELRNHKAVSKHQGVITLHCQIVTDDFVFIVLDLAETDLYKVIASGRVFCHRPYRVRQAMNSMLNALSYMHRKGVFHRDITPENVLCDRMLNGVDIRFADFGLSTPRAFSSRHGCGSLPYMSPEALDYDHPSARSGYSTISSDLWALAIIFCALVSGDLPWARAHPSDRAYALFLADEDYLLGHHKVPMTAMQSHSQLGSFFFPFPLGSKHSSDAKA</sequence>
<dbReference type="Proteomes" id="UP000636479">
    <property type="component" value="Unassembled WGS sequence"/>
</dbReference>
<dbReference type="SUPFAM" id="SSF56112">
    <property type="entry name" value="Protein kinase-like (PK-like)"/>
    <property type="match status" value="1"/>
</dbReference>
<evidence type="ECO:0000256" key="2">
    <source>
        <dbReference type="ARBA" id="ARBA00022741"/>
    </source>
</evidence>
<dbReference type="PROSITE" id="PS50011">
    <property type="entry name" value="PROTEIN_KINASE_DOM"/>
    <property type="match status" value="1"/>
</dbReference>
<keyword evidence="4 7" id="KW-0067">ATP-binding</keyword>
<proteinExistence type="inferred from homology"/>
<comment type="caution">
    <text evidence="9">The sequence shown here is derived from an EMBL/GenBank/DDBJ whole genome shotgun (WGS) entry which is preliminary data.</text>
</comment>
<dbReference type="PANTHER" id="PTHR48013:SF7">
    <property type="entry name" value="SERINE_THREONINE-PROTEIN KINASE SBK2"/>
    <property type="match status" value="1"/>
</dbReference>
<dbReference type="EMBL" id="JACAZF010000008">
    <property type="protein sequence ID" value="KAF7296769.1"/>
    <property type="molecule type" value="Genomic_DNA"/>
</dbReference>
<keyword evidence="1" id="KW-0808">Transferase</keyword>
<comment type="similarity">
    <text evidence="5">Belongs to the protein kinase superfamily. STE Ser/Thr protein kinase family. MAP kinase kinase subfamily.</text>
</comment>
<evidence type="ECO:0000313" key="10">
    <source>
        <dbReference type="Proteomes" id="UP000636479"/>
    </source>
</evidence>
<reference evidence="9" key="1">
    <citation type="submission" date="2020-05" db="EMBL/GenBank/DDBJ databases">
        <title>Mycena genomes resolve the evolution of fungal bioluminescence.</title>
        <authorList>
            <person name="Tsai I.J."/>
        </authorList>
    </citation>
    <scope>NUCLEOTIDE SEQUENCE</scope>
    <source>
        <strain evidence="9">171206Taipei</strain>
    </source>
</reference>
<evidence type="ECO:0000256" key="1">
    <source>
        <dbReference type="ARBA" id="ARBA00022679"/>
    </source>
</evidence>
<dbReference type="Pfam" id="PF00069">
    <property type="entry name" value="Pkinase"/>
    <property type="match status" value="1"/>
</dbReference>
<evidence type="ECO:0000256" key="6">
    <source>
        <dbReference type="ARBA" id="ARBA00038999"/>
    </source>
</evidence>
<dbReference type="GO" id="GO:0004708">
    <property type="term" value="F:MAP kinase kinase activity"/>
    <property type="evidence" value="ECO:0007669"/>
    <property type="project" value="UniProtKB-EC"/>
</dbReference>
<feature type="binding site" evidence="7">
    <location>
        <position position="49"/>
    </location>
    <ligand>
        <name>ATP</name>
        <dbReference type="ChEBI" id="CHEBI:30616"/>
    </ligand>
</feature>
<evidence type="ECO:0000256" key="7">
    <source>
        <dbReference type="PROSITE-ProRule" id="PRU10141"/>
    </source>
</evidence>
<dbReference type="PANTHER" id="PTHR48013">
    <property type="entry name" value="DUAL SPECIFICITY MITOGEN-ACTIVATED PROTEIN KINASE KINASE 5-RELATED"/>
    <property type="match status" value="1"/>
</dbReference>
<dbReference type="PROSITE" id="PS00109">
    <property type="entry name" value="PROTEIN_KINASE_TYR"/>
    <property type="match status" value="1"/>
</dbReference>
<feature type="domain" description="Protein kinase" evidence="8">
    <location>
        <begin position="19"/>
        <end position="282"/>
    </location>
</feature>
<dbReference type="InterPro" id="IPR008266">
    <property type="entry name" value="Tyr_kinase_AS"/>
</dbReference>
<dbReference type="RefSeq" id="XP_037217128.1">
    <property type="nucleotide sequence ID" value="XM_037365716.1"/>
</dbReference>
<dbReference type="InterPro" id="IPR011009">
    <property type="entry name" value="Kinase-like_dom_sf"/>
</dbReference>
<organism evidence="9 10">
    <name type="scientific">Mycena indigotica</name>
    <dbReference type="NCBI Taxonomy" id="2126181"/>
    <lineage>
        <taxon>Eukaryota</taxon>
        <taxon>Fungi</taxon>
        <taxon>Dikarya</taxon>
        <taxon>Basidiomycota</taxon>
        <taxon>Agaricomycotina</taxon>
        <taxon>Agaricomycetes</taxon>
        <taxon>Agaricomycetidae</taxon>
        <taxon>Agaricales</taxon>
        <taxon>Marasmiineae</taxon>
        <taxon>Mycenaceae</taxon>
        <taxon>Mycena</taxon>
    </lineage>
</organism>
<evidence type="ECO:0000259" key="8">
    <source>
        <dbReference type="PROSITE" id="PS50011"/>
    </source>
</evidence>
<name>A0A8H6W2A8_9AGAR</name>
<evidence type="ECO:0000256" key="5">
    <source>
        <dbReference type="ARBA" id="ARBA00038035"/>
    </source>
</evidence>
<dbReference type="GO" id="GO:0005524">
    <property type="term" value="F:ATP binding"/>
    <property type="evidence" value="ECO:0007669"/>
    <property type="project" value="UniProtKB-UniRule"/>
</dbReference>
<dbReference type="AlphaFoldDB" id="A0A8H6W2A8"/>
<keyword evidence="10" id="KW-1185">Reference proteome</keyword>
<keyword evidence="2 7" id="KW-0547">Nucleotide-binding</keyword>
<keyword evidence="3 9" id="KW-0418">Kinase</keyword>
<dbReference type="GeneID" id="59348232"/>